<dbReference type="AlphaFoldDB" id="A0A0F4GMG5"/>
<reference evidence="2 3" key="1">
    <citation type="submission" date="2015-03" db="EMBL/GenBank/DDBJ databases">
        <title>RNA-seq based gene annotation and comparative genomics of four Zymoseptoria species reveal species-specific pathogenicity related genes and transposable element activity.</title>
        <authorList>
            <person name="Grandaubert J."/>
            <person name="Bhattacharyya A."/>
            <person name="Stukenbrock E.H."/>
        </authorList>
    </citation>
    <scope>NUCLEOTIDE SEQUENCE [LARGE SCALE GENOMIC DNA]</scope>
    <source>
        <strain evidence="2 3">Zb18110</strain>
    </source>
</reference>
<evidence type="ECO:0000256" key="1">
    <source>
        <dbReference type="SAM" id="SignalP"/>
    </source>
</evidence>
<name>A0A0F4GMG5_9PEZI</name>
<proteinExistence type="predicted"/>
<accession>A0A0F4GMG5</accession>
<protein>
    <submittedName>
        <fullName evidence="2">Uncharacterized protein</fullName>
    </submittedName>
</protein>
<keyword evidence="1" id="KW-0732">Signal</keyword>
<keyword evidence="3" id="KW-1185">Reference proteome</keyword>
<sequence length="109" mass="12059">MAPLLAFSLYCLALLPSALGAGELYKASCERNGVQDNRVTASICRQINKDEHFSNAWYWDIANNECRYHNGDDPRQFGGAGWRKFSALCEGFGLIPSNPYSCTTEGRGC</sequence>
<evidence type="ECO:0000313" key="3">
    <source>
        <dbReference type="Proteomes" id="UP000033647"/>
    </source>
</evidence>
<dbReference type="EMBL" id="LAFY01000415">
    <property type="protein sequence ID" value="KJX98267.1"/>
    <property type="molecule type" value="Genomic_DNA"/>
</dbReference>
<feature type="chain" id="PRO_5002468954" evidence="1">
    <location>
        <begin position="21"/>
        <end position="109"/>
    </location>
</feature>
<comment type="caution">
    <text evidence="2">The sequence shown here is derived from an EMBL/GenBank/DDBJ whole genome shotgun (WGS) entry which is preliminary data.</text>
</comment>
<dbReference type="OrthoDB" id="10320410at2759"/>
<dbReference type="Proteomes" id="UP000033647">
    <property type="component" value="Unassembled WGS sequence"/>
</dbReference>
<feature type="signal peptide" evidence="1">
    <location>
        <begin position="1"/>
        <end position="20"/>
    </location>
</feature>
<evidence type="ECO:0000313" key="2">
    <source>
        <dbReference type="EMBL" id="KJX98267.1"/>
    </source>
</evidence>
<gene>
    <name evidence="2" type="ORF">TI39_contig423g00007</name>
</gene>
<organism evidence="2 3">
    <name type="scientific">Zymoseptoria brevis</name>
    <dbReference type="NCBI Taxonomy" id="1047168"/>
    <lineage>
        <taxon>Eukaryota</taxon>
        <taxon>Fungi</taxon>
        <taxon>Dikarya</taxon>
        <taxon>Ascomycota</taxon>
        <taxon>Pezizomycotina</taxon>
        <taxon>Dothideomycetes</taxon>
        <taxon>Dothideomycetidae</taxon>
        <taxon>Mycosphaerellales</taxon>
        <taxon>Mycosphaerellaceae</taxon>
        <taxon>Zymoseptoria</taxon>
    </lineage>
</organism>